<dbReference type="GO" id="GO:0000272">
    <property type="term" value="P:polysaccharide catabolic process"/>
    <property type="evidence" value="ECO:0007669"/>
    <property type="project" value="UniProtKB-KW"/>
</dbReference>
<evidence type="ECO:0000256" key="2">
    <source>
        <dbReference type="RuleBase" id="RU361163"/>
    </source>
</evidence>
<feature type="signal peptide" evidence="3">
    <location>
        <begin position="1"/>
        <end position="20"/>
    </location>
</feature>
<protein>
    <recommendedName>
        <fullName evidence="6">Xyloglucan-specific endo-beta-1,4-glucanase A</fullName>
    </recommendedName>
</protein>
<dbReference type="InterPro" id="IPR013320">
    <property type="entry name" value="ConA-like_dom_sf"/>
</dbReference>
<dbReference type="Proteomes" id="UP000663827">
    <property type="component" value="Unassembled WGS sequence"/>
</dbReference>
<reference evidence="4" key="1">
    <citation type="submission" date="2021-01" db="EMBL/GenBank/DDBJ databases">
        <authorList>
            <person name="Kaushik A."/>
        </authorList>
    </citation>
    <scope>NUCLEOTIDE SEQUENCE</scope>
    <source>
        <strain evidence="4">AG5</strain>
    </source>
</reference>
<comment type="caution">
    <text evidence="4">The sequence shown here is derived from an EMBL/GenBank/DDBJ whole genome shotgun (WGS) entry which is preliminary data.</text>
</comment>
<dbReference type="InterPro" id="IPR013319">
    <property type="entry name" value="GH11/12"/>
</dbReference>
<name>A0A8H3I304_9AGAM</name>
<dbReference type="SUPFAM" id="SSF49899">
    <property type="entry name" value="Concanavalin A-like lectins/glucanases"/>
    <property type="match status" value="1"/>
</dbReference>
<proteinExistence type="inferred from homology"/>
<evidence type="ECO:0000313" key="4">
    <source>
        <dbReference type="EMBL" id="CAE7187199.1"/>
    </source>
</evidence>
<organism evidence="4 5">
    <name type="scientific">Rhizoctonia solani</name>
    <dbReference type="NCBI Taxonomy" id="456999"/>
    <lineage>
        <taxon>Eukaryota</taxon>
        <taxon>Fungi</taxon>
        <taxon>Dikarya</taxon>
        <taxon>Basidiomycota</taxon>
        <taxon>Agaricomycotina</taxon>
        <taxon>Agaricomycetes</taxon>
        <taxon>Cantharellales</taxon>
        <taxon>Ceratobasidiaceae</taxon>
        <taxon>Rhizoctonia</taxon>
    </lineage>
</organism>
<feature type="chain" id="PRO_5034165374" description="Xyloglucan-specific endo-beta-1,4-glucanase A" evidence="3">
    <location>
        <begin position="21"/>
        <end position="261"/>
    </location>
</feature>
<keyword evidence="2" id="KW-0624">Polysaccharide degradation</keyword>
<dbReference type="Pfam" id="PF01670">
    <property type="entry name" value="Glyco_hydro_12"/>
    <property type="match status" value="1"/>
</dbReference>
<dbReference type="PANTHER" id="PTHR34002">
    <property type="entry name" value="BLR1656 PROTEIN"/>
    <property type="match status" value="1"/>
</dbReference>
<evidence type="ECO:0000256" key="3">
    <source>
        <dbReference type="SAM" id="SignalP"/>
    </source>
</evidence>
<comment type="similarity">
    <text evidence="1 2">Belongs to the glycosyl hydrolase 12 (cellulase H) family.</text>
</comment>
<keyword evidence="2" id="KW-0326">Glycosidase</keyword>
<sequence length="261" mass="27460">MVSKFLFLAAAMLFGQSVVATPVAIGESSSGLEKRFTALSGQLNRFLQGSGRYILYNNLWGQSYDTSGTQTTQATSYSGTTLAWKTTYSWAGSSSQVKSYANVALNTGLGKQLSAISSIASTWKWTYSSASSSLIADVSYDLWLSNSASGMGSSSSSTYEIMVWLSSRGGAGPAGSQIGTVTVGGYSWKLYKGTVSTWTVYSFVASSEITSYSGDLKAFLTYLSSSQGLSTSQYLVGVQAGTEPFVGSATLTTSAYTVTIS</sequence>
<gene>
    <name evidence="4" type="ORF">RDB_LOCUS123229</name>
</gene>
<evidence type="ECO:0000256" key="1">
    <source>
        <dbReference type="ARBA" id="ARBA00005519"/>
    </source>
</evidence>
<dbReference type="Gene3D" id="2.60.120.180">
    <property type="match status" value="1"/>
</dbReference>
<accession>A0A8H3I304</accession>
<evidence type="ECO:0000313" key="5">
    <source>
        <dbReference type="Proteomes" id="UP000663827"/>
    </source>
</evidence>
<keyword evidence="2" id="KW-0378">Hydrolase</keyword>
<dbReference type="InterPro" id="IPR002594">
    <property type="entry name" value="GH12"/>
</dbReference>
<dbReference type="EMBL" id="CAJNJQ010002874">
    <property type="protein sequence ID" value="CAE7187199.1"/>
    <property type="molecule type" value="Genomic_DNA"/>
</dbReference>
<keyword evidence="2" id="KW-0119">Carbohydrate metabolism</keyword>
<dbReference type="GO" id="GO:0008810">
    <property type="term" value="F:cellulase activity"/>
    <property type="evidence" value="ECO:0007669"/>
    <property type="project" value="InterPro"/>
</dbReference>
<keyword evidence="3" id="KW-0732">Signal</keyword>
<dbReference type="PANTHER" id="PTHR34002:SF9">
    <property type="entry name" value="XYLOGLUCAN-SPECIFIC ENDO-BETA-1,4-GLUCANASE A"/>
    <property type="match status" value="1"/>
</dbReference>
<dbReference type="AlphaFoldDB" id="A0A8H3I304"/>
<evidence type="ECO:0008006" key="6">
    <source>
        <dbReference type="Google" id="ProtNLM"/>
    </source>
</evidence>